<keyword evidence="7 10" id="KW-0560">Oxidoreductase</keyword>
<dbReference type="HOGENOM" id="CLU_042344_3_1_6"/>
<evidence type="ECO:0000259" key="15">
    <source>
        <dbReference type="Pfam" id="PF14748"/>
    </source>
</evidence>
<dbReference type="EMBL" id="ADGK01000294">
    <property type="protein sequence ID" value="EFE21054.1"/>
    <property type="molecule type" value="Genomic_DNA"/>
</dbReference>
<evidence type="ECO:0000256" key="13">
    <source>
        <dbReference type="RuleBase" id="RU003903"/>
    </source>
</evidence>
<evidence type="ECO:0000256" key="3">
    <source>
        <dbReference type="ARBA" id="ARBA00022490"/>
    </source>
</evidence>
<dbReference type="HAMAP" id="MF_01925">
    <property type="entry name" value="P5C_reductase"/>
    <property type="match status" value="1"/>
</dbReference>
<evidence type="ECO:0000256" key="9">
    <source>
        <dbReference type="ARBA" id="ARBA00052690"/>
    </source>
</evidence>
<dbReference type="InterPro" id="IPR028939">
    <property type="entry name" value="P5C_Rdtase_cat_N"/>
</dbReference>
<dbReference type="Gene3D" id="1.10.3730.10">
    <property type="entry name" value="ProC C-terminal domain-like"/>
    <property type="match status" value="1"/>
</dbReference>
<comment type="catalytic activity">
    <reaction evidence="8 10">
        <text>L-proline + NAD(+) = (S)-1-pyrroline-5-carboxylate + NADH + 2 H(+)</text>
        <dbReference type="Rhea" id="RHEA:14105"/>
        <dbReference type="ChEBI" id="CHEBI:15378"/>
        <dbReference type="ChEBI" id="CHEBI:17388"/>
        <dbReference type="ChEBI" id="CHEBI:57540"/>
        <dbReference type="ChEBI" id="CHEBI:57945"/>
        <dbReference type="ChEBI" id="CHEBI:60039"/>
        <dbReference type="EC" id="1.5.1.2"/>
    </reaction>
</comment>
<dbReference type="Proteomes" id="UP000003692">
    <property type="component" value="Unassembled WGS sequence"/>
</dbReference>
<comment type="pathway">
    <text evidence="1 10 13">Amino-acid biosynthesis; L-proline biosynthesis; L-proline from L-glutamate 5-semialdehyde: step 1/1.</text>
</comment>
<keyword evidence="3 10" id="KW-0963">Cytoplasm</keyword>
<evidence type="ECO:0000256" key="10">
    <source>
        <dbReference type="HAMAP-Rule" id="MF_01925"/>
    </source>
</evidence>
<dbReference type="InterPro" id="IPR053790">
    <property type="entry name" value="P5CR-like_CS"/>
</dbReference>
<dbReference type="Gene3D" id="3.40.50.720">
    <property type="entry name" value="NAD(P)-binding Rossmann-like Domain"/>
    <property type="match status" value="1"/>
</dbReference>
<dbReference type="UniPathway" id="UPA00098">
    <property type="reaction ID" value="UER00361"/>
</dbReference>
<keyword evidence="5 10" id="KW-0641">Proline biosynthesis</keyword>
<evidence type="ECO:0000313" key="17">
    <source>
        <dbReference type="Proteomes" id="UP000003692"/>
    </source>
</evidence>
<comment type="subcellular location">
    <subcellularLocation>
        <location evidence="10">Cytoplasm</location>
    </subcellularLocation>
</comment>
<dbReference type="PANTHER" id="PTHR11645">
    <property type="entry name" value="PYRROLINE-5-CARBOXYLATE REDUCTASE"/>
    <property type="match status" value="1"/>
</dbReference>
<organism evidence="16 17">
    <name type="scientific">Edwardsiella tarda ATCC 23685</name>
    <dbReference type="NCBI Taxonomy" id="500638"/>
    <lineage>
        <taxon>Bacteria</taxon>
        <taxon>Pseudomonadati</taxon>
        <taxon>Pseudomonadota</taxon>
        <taxon>Gammaproteobacteria</taxon>
        <taxon>Enterobacterales</taxon>
        <taxon>Hafniaceae</taxon>
        <taxon>Edwardsiella</taxon>
    </lineage>
</organism>
<dbReference type="SUPFAM" id="SSF51735">
    <property type="entry name" value="NAD(P)-binding Rossmann-fold domains"/>
    <property type="match status" value="1"/>
</dbReference>
<dbReference type="FunFam" id="3.40.50.720:FF:000105">
    <property type="entry name" value="Pyrroline-5-carboxylate reductase"/>
    <property type="match status" value="1"/>
</dbReference>
<dbReference type="GO" id="GO:0004735">
    <property type="term" value="F:pyrroline-5-carboxylate reductase activity"/>
    <property type="evidence" value="ECO:0007669"/>
    <property type="project" value="UniProtKB-UniRule"/>
</dbReference>
<evidence type="ECO:0000256" key="11">
    <source>
        <dbReference type="NCBIfam" id="TIGR00112"/>
    </source>
</evidence>
<comment type="catalytic activity">
    <reaction evidence="9 10 13">
        <text>L-proline + NADP(+) = (S)-1-pyrroline-5-carboxylate + NADPH + 2 H(+)</text>
        <dbReference type="Rhea" id="RHEA:14109"/>
        <dbReference type="ChEBI" id="CHEBI:15378"/>
        <dbReference type="ChEBI" id="CHEBI:17388"/>
        <dbReference type="ChEBI" id="CHEBI:57783"/>
        <dbReference type="ChEBI" id="CHEBI:58349"/>
        <dbReference type="ChEBI" id="CHEBI:60039"/>
        <dbReference type="EC" id="1.5.1.2"/>
    </reaction>
</comment>
<name>D4FAM3_EDWTA</name>
<dbReference type="SUPFAM" id="SSF48179">
    <property type="entry name" value="6-phosphogluconate dehydrogenase C-terminal domain-like"/>
    <property type="match status" value="1"/>
</dbReference>
<feature type="domain" description="Pyrroline-5-carboxylate reductase catalytic N-terminal" evidence="14">
    <location>
        <begin position="13"/>
        <end position="108"/>
    </location>
</feature>
<evidence type="ECO:0000259" key="14">
    <source>
        <dbReference type="Pfam" id="PF03807"/>
    </source>
</evidence>
<dbReference type="EC" id="1.5.1.2" evidence="10 11"/>
<gene>
    <name evidence="10 16" type="primary">proC</name>
    <name evidence="16" type="ORF">EDWATA_03844</name>
</gene>
<evidence type="ECO:0000256" key="12">
    <source>
        <dbReference type="PIRSR" id="PIRSR000193-1"/>
    </source>
</evidence>
<feature type="domain" description="Pyrroline-5-carboxylate reductase dimerisation" evidence="15">
    <location>
        <begin position="171"/>
        <end position="275"/>
    </location>
</feature>
<dbReference type="Pfam" id="PF03807">
    <property type="entry name" value="F420_oxidored"/>
    <property type="match status" value="1"/>
</dbReference>
<evidence type="ECO:0000313" key="16">
    <source>
        <dbReference type="EMBL" id="EFE21054.1"/>
    </source>
</evidence>
<keyword evidence="6 10" id="KW-0521">NADP</keyword>
<dbReference type="NCBIfam" id="TIGR00112">
    <property type="entry name" value="proC"/>
    <property type="match status" value="1"/>
</dbReference>
<dbReference type="InterPro" id="IPR029036">
    <property type="entry name" value="P5CR_dimer"/>
</dbReference>
<evidence type="ECO:0000256" key="2">
    <source>
        <dbReference type="ARBA" id="ARBA00005525"/>
    </source>
</evidence>
<evidence type="ECO:0000256" key="5">
    <source>
        <dbReference type="ARBA" id="ARBA00022650"/>
    </source>
</evidence>
<dbReference type="AlphaFoldDB" id="D4FAM3"/>
<evidence type="ECO:0000256" key="4">
    <source>
        <dbReference type="ARBA" id="ARBA00022605"/>
    </source>
</evidence>
<dbReference type="InterPro" id="IPR036291">
    <property type="entry name" value="NAD(P)-bd_dom_sf"/>
</dbReference>
<dbReference type="FunFam" id="1.10.3730.10:FF:000001">
    <property type="entry name" value="Pyrroline-5-carboxylate reductase"/>
    <property type="match status" value="1"/>
</dbReference>
<proteinExistence type="inferred from homology"/>
<dbReference type="InterPro" id="IPR008927">
    <property type="entry name" value="6-PGluconate_DH-like_C_sf"/>
</dbReference>
<evidence type="ECO:0000256" key="7">
    <source>
        <dbReference type="ARBA" id="ARBA00023002"/>
    </source>
</evidence>
<comment type="similarity">
    <text evidence="2 10 13">Belongs to the pyrroline-5-carboxylate reductase family.</text>
</comment>
<keyword evidence="4 10" id="KW-0028">Amino-acid biosynthesis</keyword>
<dbReference type="Pfam" id="PF14748">
    <property type="entry name" value="P5CR_dimer"/>
    <property type="match status" value="1"/>
</dbReference>
<protein>
    <recommendedName>
        <fullName evidence="10 11">Pyrroline-5-carboxylate reductase</fullName>
        <shortName evidence="10">P5C reductase</shortName>
        <shortName evidence="10">P5CR</shortName>
        <ecNumber evidence="10 11">1.5.1.2</ecNumber>
    </recommendedName>
    <alternativeName>
        <fullName evidence="10">PCA reductase</fullName>
    </alternativeName>
</protein>
<evidence type="ECO:0000256" key="6">
    <source>
        <dbReference type="ARBA" id="ARBA00022857"/>
    </source>
</evidence>
<dbReference type="InterPro" id="IPR000304">
    <property type="entry name" value="Pyrroline-COOH_reductase"/>
</dbReference>
<sequence length="278" mass="28994">MLKAWVGGRMEQKIGFIGCGNMGRAILGGLLASQYAQAQDIWVYNRTADSVRAIVDEYGVKAAANAQALAAEVDIVVLGVKPNGMVALLSEIKASLRPETIVVSIAAGVTLDTLQAGLAAQQKVVRVMPNTPSLVNAGMSSVTPNSRVSAEECARIVTLFRSFGRAEVVPEGLIHAVVGVSGSAPAYVFMFIEAMADAAVQAGMPRAQAYQFAAQAVMGAAKMVLETGTHPAELKDMVCSPAGTTIEAVAALEEKGMRAAVIEAIGRCIAKSEAMSRR</sequence>
<reference evidence="16 17" key="1">
    <citation type="submission" date="2010-02" db="EMBL/GenBank/DDBJ databases">
        <authorList>
            <person name="Weinstock G."/>
            <person name="Sodergren E."/>
            <person name="Clifton S."/>
            <person name="Fulton L."/>
            <person name="Fulton B."/>
            <person name="Courtney L."/>
            <person name="Fronick C."/>
            <person name="Harrison M."/>
            <person name="Strong C."/>
            <person name="Farmer C."/>
            <person name="Delahaunty K."/>
            <person name="Markovic C."/>
            <person name="Hall O."/>
            <person name="Minx P."/>
            <person name="Tomlinson C."/>
            <person name="Mitreva M."/>
            <person name="Nelson J."/>
            <person name="Hou S."/>
            <person name="Wollam A."/>
            <person name="Pepin K.H."/>
            <person name="Johnson M."/>
            <person name="Bhonagiri V."/>
            <person name="Zhang X."/>
            <person name="Suruliraj S."/>
            <person name="Warren W."/>
            <person name="Chinwalla A."/>
            <person name="Mardis E.R."/>
            <person name="Wilson R.K."/>
        </authorList>
    </citation>
    <scope>NUCLEOTIDE SEQUENCE [LARGE SCALE GENOMIC DNA]</scope>
    <source>
        <strain evidence="16 17">ATCC 23685</strain>
    </source>
</reference>
<dbReference type="GO" id="GO:0005737">
    <property type="term" value="C:cytoplasm"/>
    <property type="evidence" value="ECO:0007669"/>
    <property type="project" value="UniProtKB-SubCell"/>
</dbReference>
<evidence type="ECO:0000256" key="1">
    <source>
        <dbReference type="ARBA" id="ARBA00005205"/>
    </source>
</evidence>
<evidence type="ECO:0000256" key="8">
    <source>
        <dbReference type="ARBA" id="ARBA00050547"/>
    </source>
</evidence>
<dbReference type="PIRSF" id="PIRSF000193">
    <property type="entry name" value="Pyrrol-5-carb_rd"/>
    <property type="match status" value="1"/>
</dbReference>
<comment type="function">
    <text evidence="10">Catalyzes the reduction of 1-pyrroline-5-carboxylate (PCA) to L-proline.</text>
</comment>
<accession>D4FAM3</accession>
<dbReference type="GO" id="GO:0055129">
    <property type="term" value="P:L-proline biosynthetic process"/>
    <property type="evidence" value="ECO:0007669"/>
    <property type="project" value="UniProtKB-UniRule"/>
</dbReference>
<dbReference type="PROSITE" id="PS00521">
    <property type="entry name" value="P5CR"/>
    <property type="match status" value="1"/>
</dbReference>
<comment type="caution">
    <text evidence="16">The sequence shown here is derived from an EMBL/GenBank/DDBJ whole genome shotgun (WGS) entry which is preliminary data.</text>
</comment>
<dbReference type="PANTHER" id="PTHR11645:SF0">
    <property type="entry name" value="PYRROLINE-5-CARBOXYLATE REDUCTASE 3"/>
    <property type="match status" value="1"/>
</dbReference>
<feature type="binding site" evidence="12">
    <location>
        <begin position="17"/>
        <end position="22"/>
    </location>
    <ligand>
        <name>NADP(+)</name>
        <dbReference type="ChEBI" id="CHEBI:58349"/>
    </ligand>
</feature>